<organism evidence="6 7">
    <name type="scientific">Phytophthora megakarya</name>
    <dbReference type="NCBI Taxonomy" id="4795"/>
    <lineage>
        <taxon>Eukaryota</taxon>
        <taxon>Sar</taxon>
        <taxon>Stramenopiles</taxon>
        <taxon>Oomycota</taxon>
        <taxon>Peronosporomycetes</taxon>
        <taxon>Peronosporales</taxon>
        <taxon>Peronosporaceae</taxon>
        <taxon>Phytophthora</taxon>
    </lineage>
</organism>
<keyword evidence="7" id="KW-1185">Reference proteome</keyword>
<comment type="subcellular location">
    <subcellularLocation>
        <location evidence="1">Secreted</location>
    </subcellularLocation>
</comment>
<dbReference type="InterPro" id="IPR008701">
    <property type="entry name" value="NPP1"/>
</dbReference>
<keyword evidence="5" id="KW-0732">Signal</keyword>
<reference evidence="7" key="1">
    <citation type="submission" date="2017-03" db="EMBL/GenBank/DDBJ databases">
        <title>Phytopthora megakarya and P. palmivora, two closely related causual agents of cacao black pod achieved similar genome size and gene model numbers by different mechanisms.</title>
        <authorList>
            <person name="Ali S."/>
            <person name="Shao J."/>
            <person name="Larry D.J."/>
            <person name="Kronmiller B."/>
            <person name="Shen D."/>
            <person name="Strem M.D."/>
            <person name="Melnick R.L."/>
            <person name="Guiltinan M.J."/>
            <person name="Tyler B.M."/>
            <person name="Meinhardt L.W."/>
            <person name="Bailey B.A."/>
        </authorList>
    </citation>
    <scope>NUCLEOTIDE SEQUENCE [LARGE SCALE GENOMIC DNA]</scope>
    <source>
        <strain evidence="7">zdho120</strain>
    </source>
</reference>
<dbReference type="EMBL" id="NBNE01007931">
    <property type="protein sequence ID" value="OWZ00059.1"/>
    <property type="molecule type" value="Genomic_DNA"/>
</dbReference>
<dbReference type="GO" id="GO:0005576">
    <property type="term" value="C:extracellular region"/>
    <property type="evidence" value="ECO:0007669"/>
    <property type="project" value="UniProtKB-SubCell"/>
</dbReference>
<evidence type="ECO:0000256" key="2">
    <source>
        <dbReference type="ARBA" id="ARBA00009520"/>
    </source>
</evidence>
<dbReference type="PANTHER" id="PTHR33657">
    <property type="entry name" value="DOMAIN PROTEIN, PUTATIVE (AFU_ORTHOLOGUE AFUA_5G00600)-RELATED"/>
    <property type="match status" value="1"/>
</dbReference>
<evidence type="ECO:0000313" key="7">
    <source>
        <dbReference type="Proteomes" id="UP000198211"/>
    </source>
</evidence>
<name>A0A225V4Z7_9STRA</name>
<dbReference type="OrthoDB" id="4846271at2759"/>
<dbReference type="STRING" id="4795.A0A225V4Z7"/>
<comment type="caution">
    <text evidence="6">The sequence shown here is derived from an EMBL/GenBank/DDBJ whole genome shotgun (WGS) entry which is preliminary data.</text>
</comment>
<dbReference type="PIRSF" id="PIRSF029958">
    <property type="entry name" value="Necrosis-inducing_protein"/>
    <property type="match status" value="1"/>
</dbReference>
<dbReference type="Proteomes" id="UP000198211">
    <property type="component" value="Unassembled WGS sequence"/>
</dbReference>
<evidence type="ECO:0000256" key="5">
    <source>
        <dbReference type="SAM" id="SignalP"/>
    </source>
</evidence>
<comment type="similarity">
    <text evidence="2">Belongs to the Necrosis inducing protein (NPP1) family.</text>
</comment>
<evidence type="ECO:0000313" key="6">
    <source>
        <dbReference type="EMBL" id="OWZ00059.1"/>
    </source>
</evidence>
<dbReference type="AlphaFoldDB" id="A0A225V4Z7"/>
<gene>
    <name evidence="6" type="ORF">PHMEG_00028832</name>
</gene>
<evidence type="ECO:0000256" key="4">
    <source>
        <dbReference type="ARBA" id="ARBA00023026"/>
    </source>
</evidence>
<evidence type="ECO:0000256" key="1">
    <source>
        <dbReference type="ARBA" id="ARBA00004613"/>
    </source>
</evidence>
<dbReference type="PANTHER" id="PTHR33657:SF8">
    <property type="entry name" value="DOMAIN PROTEIN, PUTATIVE (AFU_ORTHOLOGUE AFUA_5G00600)-RELATED"/>
    <property type="match status" value="1"/>
</dbReference>
<protein>
    <submittedName>
        <fullName evidence="6">Necrosis inducing protein NPP1</fullName>
    </submittedName>
</protein>
<feature type="signal peptide" evidence="5">
    <location>
        <begin position="1"/>
        <end position="20"/>
    </location>
</feature>
<accession>A0A225V4Z7</accession>
<keyword evidence="3" id="KW-0964">Secreted</keyword>
<feature type="chain" id="PRO_5012850110" evidence="5">
    <location>
        <begin position="21"/>
        <end position="237"/>
    </location>
</feature>
<proteinExistence type="inferred from homology"/>
<sequence>MMKFLIAFVAALSLFDPLQAEKLPYNEVVPFPEVLPTITENAVALKFKPQLHISSGCHPYPAVDAEGNTNAGLGITKVFTACKGSPLGSQVYGRMIEYEGIVGIMYAWYFPRDFMISPVWIGHRHDWEHIIVWIDSLSERAEIVSVTAQSLLGYRTYSPPKAAHMVRSSVKIKYTWLVQTQHYLTTTTKPGQFQDLIMWDNMTDAARESLEDTKFFWSKAPMNNDKFQDHIEKAYPL</sequence>
<dbReference type="Pfam" id="PF05630">
    <property type="entry name" value="NPP1"/>
    <property type="match status" value="1"/>
</dbReference>
<evidence type="ECO:0000256" key="3">
    <source>
        <dbReference type="ARBA" id="ARBA00022525"/>
    </source>
</evidence>
<keyword evidence="4" id="KW-0843">Virulence</keyword>